<dbReference type="InterPro" id="IPR007111">
    <property type="entry name" value="NACHT_NTPase"/>
</dbReference>
<gene>
    <name evidence="3" type="ORF">PMEA_00019612</name>
</gene>
<evidence type="ECO:0000313" key="4">
    <source>
        <dbReference type="Proteomes" id="UP001159428"/>
    </source>
</evidence>
<evidence type="ECO:0000313" key="3">
    <source>
        <dbReference type="EMBL" id="CAH3141257.1"/>
    </source>
</evidence>
<dbReference type="InterPro" id="IPR001680">
    <property type="entry name" value="WD40_rpt"/>
</dbReference>
<evidence type="ECO:0000259" key="2">
    <source>
        <dbReference type="PROSITE" id="PS50837"/>
    </source>
</evidence>
<keyword evidence="4" id="KW-1185">Reference proteome</keyword>
<sequence>MAAAAPSSLASSVEKTNGAKLSRLLIDGGTAVLRKWFDTFHPPTKLAAGLSSHYTTLHTLFKKKVLRLAQWDQLFPPSGDPPDSKEFDITLLFLLLTNMCGLTPPSSGWHAMPPISDTSFEANLARVKFFRNELYGHVSTTGVEMSVFLSLWPKIRAVLVDLGFDQVEIDRLEAEHSGEEDYIDLLRGWSESEEDTWSQLRDIRNFQIQMHEDVADLRQNQKEDQKTLEDTKSKLEKLSHCQAKTLEAVEEMQVGIEEFKQVAEYEKKKREDHWEVEALKNLAKVDFRGDIEYHAQRFQEGTREWIFRQMDEWLDDKSSENRVMVISGNAGMGKSVISAVACKRMQKAGRLSGSHFCQHNNVRYRNPQLMLQSLACHLTHTLPEYKEALVEKLSRNLGVPLNSMGVEELFALLLKEPLNAVKDPGRNILMVIDGLDESEYQGRNELLDVVGKHFFKLPKWIRFLVTARPEINITESLKHLQPIHLNQKQEENLSDIKRFFQLRLGKQLEQEHKNVLLDKLVQRTEGIFLFAYFLSTALEENASPITVEEVESRLPSGISSVYLDHFKRLEKELCKELKIEEEQVLHFLCALAASREPLPLALASRILQPTGNCSTARRKVNKIIACISSLLPICHDRVHFIHKSVKDWLTNTSSYGQHEFIVDEKEGHQILFDLCTAELDKIKDKKLLDSQFNDAEQYALQHGVQHMTELDGLGDHSTTYNVDHLVKSYVIDLELIFRRLCVNSVVPSDDLQRVQRNVNLASLQEGTYSLLSSLSKVLRKHSYLLKDHPQALFQSLVNEGSPELSLRAAAILENKLPHASYMKYLDKEEERGGVQGRFYCSDIVACFDVSPEMDYMVCECRDGTIHLWSLQTGNEVWNRPSLIAKEFETTSRGGLILDEGAYRRKQYGLTFYRSVVFDASGKYVLPGCLRNVYTLNGESYERFPKSDCFFSNCAFSGDRRLILTDCGDDPKRLSLWSMEDGKKLWCISLQENVASFSISQDGSLVAVAESPGSVLIIDLETWKGQCLWKIKYVLCGLMHLAFNVKYTLTCGYLGFRSEDAGHNQYRWMWNGENRYQRCSFQKEDLFSSSPGVSWPLLPTGNFFLWPIDLRNLDLDDVYKQNRGNCLVKSVRRVFPDLSAGFYTRLSDNSILASSPSFNYVALVDVSHRDCSSESSAVNEVMLSPEGDTLYSICSDHRSCEVTVLRLSNQKILTPKKSFVVPSLFLLPVKEGVVLSMGNGVPELWNFELTRRIRPLPKLSGYERLSRVSHELIACQGHSRYLTEKEVTSQYPLFEGTHLPELGVSCSPVDTETPSGVHDSTEISDNAISPNSFDFALMQLCFPLLSLTADRMLEVDIFNVTTQEFIFSGKTKVSDDVAIKFVCCNIRGEFLVCSCEEIDDDFFEIEELTFSLRKNGSHKNLWERKSSKYFGESFSPRLIFSPTEEFIVTWGSLGGGDGLHILDARCGETRQSLLKNRDDIVDCKFACDDESLLCCTSDNFLRLFQIRTGDLLCILDVEERPFSLGASAREDLVAVGLSSGRLKFIHVELPRRKESDRKGSLTKTKWK</sequence>
<dbReference type="InterPro" id="IPR015943">
    <property type="entry name" value="WD40/YVTN_repeat-like_dom_sf"/>
</dbReference>
<protein>
    <recommendedName>
        <fullName evidence="2">NACHT domain-containing protein</fullName>
    </recommendedName>
</protein>
<dbReference type="InterPro" id="IPR056884">
    <property type="entry name" value="NPHP3-like_N"/>
</dbReference>
<dbReference type="SMART" id="SM00320">
    <property type="entry name" value="WD40"/>
    <property type="match status" value="3"/>
</dbReference>
<organism evidence="3 4">
    <name type="scientific">Pocillopora meandrina</name>
    <dbReference type="NCBI Taxonomy" id="46732"/>
    <lineage>
        <taxon>Eukaryota</taxon>
        <taxon>Metazoa</taxon>
        <taxon>Cnidaria</taxon>
        <taxon>Anthozoa</taxon>
        <taxon>Hexacorallia</taxon>
        <taxon>Scleractinia</taxon>
        <taxon>Astrocoeniina</taxon>
        <taxon>Pocilloporidae</taxon>
        <taxon>Pocillopora</taxon>
    </lineage>
</organism>
<name>A0AAU9X9Z0_9CNID</name>
<dbReference type="Pfam" id="PF18738">
    <property type="entry name" value="HEPN_DZIP3"/>
    <property type="match status" value="1"/>
</dbReference>
<dbReference type="PANTHER" id="PTHR10039">
    <property type="entry name" value="AMELOGENIN"/>
    <property type="match status" value="1"/>
</dbReference>
<proteinExistence type="predicted"/>
<evidence type="ECO:0000256" key="1">
    <source>
        <dbReference type="ARBA" id="ARBA00022737"/>
    </source>
</evidence>
<accession>A0AAU9X9Z0</accession>
<keyword evidence="1" id="KW-0677">Repeat</keyword>
<feature type="domain" description="NACHT" evidence="2">
    <location>
        <begin position="322"/>
        <end position="469"/>
    </location>
</feature>
<dbReference type="InterPro" id="IPR041249">
    <property type="entry name" value="HEPN_DZIP3"/>
</dbReference>
<dbReference type="SUPFAM" id="SSF52540">
    <property type="entry name" value="P-loop containing nucleoside triphosphate hydrolases"/>
    <property type="match status" value="1"/>
</dbReference>
<dbReference type="Pfam" id="PF24883">
    <property type="entry name" value="NPHP3_N"/>
    <property type="match status" value="1"/>
</dbReference>
<dbReference type="EMBL" id="CALNXJ010000035">
    <property type="protein sequence ID" value="CAH3141257.1"/>
    <property type="molecule type" value="Genomic_DNA"/>
</dbReference>
<dbReference type="Gene3D" id="3.40.50.300">
    <property type="entry name" value="P-loop containing nucleotide triphosphate hydrolases"/>
    <property type="match status" value="1"/>
</dbReference>
<dbReference type="PROSITE" id="PS50837">
    <property type="entry name" value="NACHT"/>
    <property type="match status" value="1"/>
</dbReference>
<dbReference type="Proteomes" id="UP001159428">
    <property type="component" value="Unassembled WGS sequence"/>
</dbReference>
<dbReference type="PANTHER" id="PTHR10039:SF17">
    <property type="entry name" value="FUNGAL STAND N-TERMINAL GOODBYE DOMAIN-CONTAINING PROTEIN-RELATED"/>
    <property type="match status" value="1"/>
</dbReference>
<reference evidence="3 4" key="1">
    <citation type="submission" date="2022-05" db="EMBL/GenBank/DDBJ databases">
        <authorList>
            <consortium name="Genoscope - CEA"/>
            <person name="William W."/>
        </authorList>
    </citation>
    <scope>NUCLEOTIDE SEQUENCE [LARGE SCALE GENOMIC DNA]</scope>
</reference>
<dbReference type="InterPro" id="IPR011047">
    <property type="entry name" value="Quinoprotein_ADH-like_sf"/>
</dbReference>
<dbReference type="InterPro" id="IPR027417">
    <property type="entry name" value="P-loop_NTPase"/>
</dbReference>
<dbReference type="Gene3D" id="2.130.10.10">
    <property type="entry name" value="YVTN repeat-like/Quinoprotein amine dehydrogenase"/>
    <property type="match status" value="2"/>
</dbReference>
<dbReference type="SUPFAM" id="SSF50998">
    <property type="entry name" value="Quinoprotein alcohol dehydrogenase-like"/>
    <property type="match status" value="1"/>
</dbReference>
<comment type="caution">
    <text evidence="3">The sequence shown here is derived from an EMBL/GenBank/DDBJ whole genome shotgun (WGS) entry which is preliminary data.</text>
</comment>